<keyword evidence="4" id="KW-1185">Reference proteome</keyword>
<dbReference type="RefSeq" id="WP_245742447.1">
    <property type="nucleotide sequence ID" value="NZ_FNBG01000017.1"/>
</dbReference>
<dbReference type="STRING" id="670482.SAMN04488542_11725"/>
<dbReference type="InterPro" id="IPR017853">
    <property type="entry name" value="GH"/>
</dbReference>
<dbReference type="EMBL" id="FNBG01000017">
    <property type="protein sequence ID" value="SDF78504.1"/>
    <property type="molecule type" value="Genomic_DNA"/>
</dbReference>
<name>A0A1G7NWX5_9BACL</name>
<dbReference type="InterPro" id="IPR001223">
    <property type="entry name" value="Glyco_hydro18_cat"/>
</dbReference>
<dbReference type="SUPFAM" id="SSF51445">
    <property type="entry name" value="(Trans)glycosidases"/>
    <property type="match status" value="1"/>
</dbReference>
<gene>
    <name evidence="3" type="ORF">SAMN04488542_11725</name>
</gene>
<dbReference type="Proteomes" id="UP000198972">
    <property type="component" value="Unassembled WGS sequence"/>
</dbReference>
<evidence type="ECO:0000256" key="1">
    <source>
        <dbReference type="SAM" id="Phobius"/>
    </source>
</evidence>
<protein>
    <submittedName>
        <fullName evidence="3">Glycosyl hydrolases family 18</fullName>
    </submittedName>
</protein>
<evidence type="ECO:0000313" key="3">
    <source>
        <dbReference type="EMBL" id="SDF78504.1"/>
    </source>
</evidence>
<dbReference type="PANTHER" id="PTHR46066">
    <property type="entry name" value="CHITINASE DOMAIN-CONTAINING PROTEIN 1 FAMILY MEMBER"/>
    <property type="match status" value="1"/>
</dbReference>
<dbReference type="InterPro" id="IPR029070">
    <property type="entry name" value="Chitinase_insertion_sf"/>
</dbReference>
<dbReference type="Gene3D" id="3.10.50.10">
    <property type="match status" value="1"/>
</dbReference>
<keyword evidence="1" id="KW-0472">Membrane</keyword>
<keyword evidence="1" id="KW-0812">Transmembrane</keyword>
<dbReference type="PANTHER" id="PTHR46066:SF2">
    <property type="entry name" value="CHITINASE DOMAIN-CONTAINING PROTEIN 1"/>
    <property type="match status" value="1"/>
</dbReference>
<keyword evidence="3" id="KW-0378">Hydrolase</keyword>
<accession>A0A1G7NWX5</accession>
<feature type="domain" description="GH18" evidence="2">
    <location>
        <begin position="139"/>
        <end position="345"/>
    </location>
</feature>
<dbReference type="GO" id="GO:0016787">
    <property type="term" value="F:hydrolase activity"/>
    <property type="evidence" value="ECO:0007669"/>
    <property type="project" value="UniProtKB-KW"/>
</dbReference>
<evidence type="ECO:0000313" key="4">
    <source>
        <dbReference type="Proteomes" id="UP000198972"/>
    </source>
</evidence>
<dbReference type="Gene3D" id="3.20.20.80">
    <property type="entry name" value="Glycosidases"/>
    <property type="match status" value="1"/>
</dbReference>
<dbReference type="AlphaFoldDB" id="A0A1G7NWX5"/>
<evidence type="ECO:0000259" key="2">
    <source>
        <dbReference type="Pfam" id="PF00704"/>
    </source>
</evidence>
<keyword evidence="1" id="KW-1133">Transmembrane helix</keyword>
<sequence length="357" mass="39908">MPRKRRTRNGIAVAAVLSLVILGAILISIVKKDNIYMKDMPMTKTPEPKLSAWITDWQWESGLEDLQQLGDHIDSLQLFAAYFNDQDKLYFTEKMIEGMPQILVTTGNNGLADVTLTVVNDRFDSQGKVVQKDPNLVTRLVSSKTSRTQHIDELVETVNNYGFGGLEIDYEQISDKDWKNVCLFYKELYQRLHASGKTLRIVLEPKAKVGSLPLPKGPVYVMMAYNLYGTHSGPGPKADNALITDLAKKMKKLPGNHMIALSLGGFDWSANGEVKALTEKQASMLVQSTLSIPARDKKSGSLYYKYKDENGTQHTVWYADNETLTQWMNVAAKAGIYNIALWRLGEIGEGTLQTLSP</sequence>
<dbReference type="GO" id="GO:0005975">
    <property type="term" value="P:carbohydrate metabolic process"/>
    <property type="evidence" value="ECO:0007669"/>
    <property type="project" value="InterPro"/>
</dbReference>
<organism evidence="3 4">
    <name type="scientific">Fontibacillus panacisegetis</name>
    <dbReference type="NCBI Taxonomy" id="670482"/>
    <lineage>
        <taxon>Bacteria</taxon>
        <taxon>Bacillati</taxon>
        <taxon>Bacillota</taxon>
        <taxon>Bacilli</taxon>
        <taxon>Bacillales</taxon>
        <taxon>Paenibacillaceae</taxon>
        <taxon>Fontibacillus</taxon>
    </lineage>
</organism>
<dbReference type="Pfam" id="PF00704">
    <property type="entry name" value="Glyco_hydro_18"/>
    <property type="match status" value="1"/>
</dbReference>
<reference evidence="3 4" key="1">
    <citation type="submission" date="2016-10" db="EMBL/GenBank/DDBJ databases">
        <authorList>
            <person name="de Groot N.N."/>
        </authorList>
    </citation>
    <scope>NUCLEOTIDE SEQUENCE [LARGE SCALE GENOMIC DNA]</scope>
    <source>
        <strain evidence="3 4">DSM 28129</strain>
    </source>
</reference>
<feature type="transmembrane region" description="Helical" evidence="1">
    <location>
        <begin position="12"/>
        <end position="30"/>
    </location>
</feature>
<proteinExistence type="predicted"/>